<comment type="caution">
    <text evidence="3">The sequence shown here is derived from an EMBL/GenBank/DDBJ whole genome shotgun (WGS) entry which is preliminary data.</text>
</comment>
<dbReference type="GO" id="GO:0047669">
    <property type="term" value="F:amylosucrase activity"/>
    <property type="evidence" value="ECO:0007669"/>
    <property type="project" value="InterPro"/>
</dbReference>
<dbReference type="GO" id="GO:0005975">
    <property type="term" value="P:carbohydrate metabolic process"/>
    <property type="evidence" value="ECO:0007669"/>
    <property type="project" value="InterPro"/>
</dbReference>
<reference evidence="3" key="1">
    <citation type="submission" date="2023-10" db="EMBL/GenBank/DDBJ databases">
        <title>Rapid discrimination of Bifidobacterium longum Subspecies based on MALDI-TOF MS and Machine Learning.</title>
        <authorList>
            <person name="Chen J."/>
        </authorList>
    </citation>
    <scope>NUCLEOTIDE SEQUENCE</scope>
    <source>
        <strain evidence="3">YGMCC0039</strain>
    </source>
</reference>
<dbReference type="Pfam" id="PF00128">
    <property type="entry name" value="Alpha-amylase"/>
    <property type="match status" value="1"/>
</dbReference>
<dbReference type="InterPro" id="IPR044077">
    <property type="entry name" value="Amylosucrase"/>
</dbReference>
<dbReference type="Gene3D" id="2.60.40.1180">
    <property type="entry name" value="Golgi alpha-mannosidase II"/>
    <property type="match status" value="1"/>
</dbReference>
<dbReference type="EMBL" id="JAWLRA010000009">
    <property type="protein sequence ID" value="MDW3126276.1"/>
    <property type="molecule type" value="Genomic_DNA"/>
</dbReference>
<dbReference type="InterPro" id="IPR013780">
    <property type="entry name" value="Glyco_hydro_b"/>
</dbReference>
<proteinExistence type="predicted"/>
<dbReference type="PANTHER" id="PTHR10357">
    <property type="entry name" value="ALPHA-AMYLASE FAMILY MEMBER"/>
    <property type="match status" value="1"/>
</dbReference>
<dbReference type="Gene3D" id="3.20.20.80">
    <property type="entry name" value="Glycosidases"/>
    <property type="match status" value="1"/>
</dbReference>
<dbReference type="Proteomes" id="UP001277803">
    <property type="component" value="Unassembled WGS sequence"/>
</dbReference>
<dbReference type="SMART" id="SM00642">
    <property type="entry name" value="Aamy"/>
    <property type="match status" value="1"/>
</dbReference>
<sequence length="685" mass="77476">MAQSNQSAQAVESVEKTEVAKKAAKTASTRAAKTATTSKTTATKASATKRTTTRTAKTAATKATTAVRAARTFKTAAAKSATAKRPASSAVFNARLAAHQDELEQLFMSLYNDHDAFDALVASMAAAYTDRPADLKRLDKTREQDPDWYKRGDMFGMTMYTDLFAGDLKKLADKIPYLKEQKLTYLHLMPLLDMPHPNNDGGYAVQDFDTVDPKLGTNEDLAALAKKLRRAGISLCVDFVMNHTASTHRWAKAAEAGDPEYQDYYFCYPDRTIPDRYDRDVPQVFPNTAPGNFTWNEKMNKWVMTQFYPFQWDLNYRNPKVLVAMMGSVMHLANLGVEVFRIDAVPYIWKQLGTNCRNLSQVHTIVRMLRIILECVCPAVVLKGEVVMAPKELAAYFGTPEAPECHMLYNVSIMVNLWSALASRDVRLLKNQIDKLNSLPENCWFVNYLRCHDDIGWGLDEDVERYLDIDPLKHKEFLYHFYEGATPGSWSMGELYNYDEATRDARSCGTTASLCGIEKAIITHDKPLLETSVDRDLMMHHAMSFLRGFPMLNCGDEIAQLNGWDYKEDPDRVEDSRNLHRSKFDWTKAALRKKLGTLQNQLWKGMGDLREMRNDPCFAPDAWVSTWDTFNDSVLAVIRQHEGKTLVGLFNFSPDPQHAHLNACNGILNAMDADLQPYESQLIHL</sequence>
<evidence type="ECO:0000256" key="1">
    <source>
        <dbReference type="SAM" id="MobiDB-lite"/>
    </source>
</evidence>
<dbReference type="InterPro" id="IPR045857">
    <property type="entry name" value="O16G_dom_2"/>
</dbReference>
<gene>
    <name evidence="3" type="ORF">RS890_03950</name>
</gene>
<organism evidence="3 4">
    <name type="scientific">Bifidobacterium longum</name>
    <dbReference type="NCBI Taxonomy" id="216816"/>
    <lineage>
        <taxon>Bacteria</taxon>
        <taxon>Bacillati</taxon>
        <taxon>Actinomycetota</taxon>
        <taxon>Actinomycetes</taxon>
        <taxon>Bifidobacteriales</taxon>
        <taxon>Bifidobacteriaceae</taxon>
        <taxon>Bifidobacterium</taxon>
    </lineage>
</organism>
<dbReference type="PANTHER" id="PTHR10357:SF213">
    <property type="entry name" value="ALPHA AMYLASE CATALYTIC REGION"/>
    <property type="match status" value="1"/>
</dbReference>
<feature type="domain" description="Glycosyl hydrolase family 13 catalytic" evidence="2">
    <location>
        <begin position="158"/>
        <end position="610"/>
    </location>
</feature>
<evidence type="ECO:0000313" key="3">
    <source>
        <dbReference type="EMBL" id="MDW3126276.1"/>
    </source>
</evidence>
<name>A0AB35S924_BIFLN</name>
<feature type="region of interest" description="Disordered" evidence="1">
    <location>
        <begin position="1"/>
        <end position="60"/>
    </location>
</feature>
<evidence type="ECO:0000259" key="2">
    <source>
        <dbReference type="SMART" id="SM00642"/>
    </source>
</evidence>
<dbReference type="InterPro" id="IPR006047">
    <property type="entry name" value="GH13_cat_dom"/>
</dbReference>
<dbReference type="Gene3D" id="1.10.1740.10">
    <property type="match status" value="1"/>
</dbReference>
<feature type="compositionally biased region" description="Polar residues" evidence="1">
    <location>
        <begin position="1"/>
        <end position="10"/>
    </location>
</feature>
<dbReference type="RefSeq" id="WP_115770797.1">
    <property type="nucleotide sequence ID" value="NZ_CACRSV010000018.1"/>
</dbReference>
<evidence type="ECO:0000313" key="4">
    <source>
        <dbReference type="Proteomes" id="UP001277803"/>
    </source>
</evidence>
<feature type="compositionally biased region" description="Low complexity" evidence="1">
    <location>
        <begin position="25"/>
        <end position="60"/>
    </location>
</feature>
<dbReference type="AlphaFoldDB" id="A0AB35S924"/>
<dbReference type="InterPro" id="IPR017853">
    <property type="entry name" value="GH"/>
</dbReference>
<protein>
    <submittedName>
        <fullName evidence="3">Alpha-amylase family protein</fullName>
    </submittedName>
</protein>
<dbReference type="Gene3D" id="3.90.400.10">
    <property type="entry name" value="Oligo-1,6-glucosidase, Domain 2"/>
    <property type="match status" value="1"/>
</dbReference>
<accession>A0AB35S924</accession>
<dbReference type="CDD" id="cd11324">
    <property type="entry name" value="AmyAc_Amylosucrase"/>
    <property type="match status" value="1"/>
</dbReference>
<dbReference type="SUPFAM" id="SSF51445">
    <property type="entry name" value="(Trans)glycosidases"/>
    <property type="match status" value="1"/>
</dbReference>